<evidence type="ECO:0000259" key="3">
    <source>
        <dbReference type="Pfam" id="PF00724"/>
    </source>
</evidence>
<dbReference type="RefSeq" id="WP_149732400.1">
    <property type="nucleotide sequence ID" value="NZ_FMXB01000016.1"/>
</dbReference>
<feature type="domain" description="NADH:flavin oxidoreductase/NADH oxidase N-terminal" evidence="3">
    <location>
        <begin position="113"/>
        <end position="302"/>
    </location>
</feature>
<dbReference type="GO" id="GO:0016491">
    <property type="term" value="F:oxidoreductase activity"/>
    <property type="evidence" value="ECO:0007669"/>
    <property type="project" value="UniProtKB-KW"/>
</dbReference>
<dbReference type="SUPFAM" id="SSF51395">
    <property type="entry name" value="FMN-linked oxidoreductases"/>
    <property type="match status" value="1"/>
</dbReference>
<dbReference type="GO" id="GO:0010181">
    <property type="term" value="F:FMN binding"/>
    <property type="evidence" value="ECO:0007669"/>
    <property type="project" value="InterPro"/>
</dbReference>
<dbReference type="InterPro" id="IPR013785">
    <property type="entry name" value="Aldolase_TIM"/>
</dbReference>
<dbReference type="PANTHER" id="PTHR43656">
    <property type="entry name" value="BINDING OXIDOREDUCTASE, PUTATIVE (AFU_ORTHOLOGUE AFUA_2G08260)-RELATED"/>
    <property type="match status" value="1"/>
</dbReference>
<dbReference type="PANTHER" id="PTHR43656:SF2">
    <property type="entry name" value="BINDING OXIDOREDUCTASE, PUTATIVE (AFU_ORTHOLOGUE AFUA_2G08260)-RELATED"/>
    <property type="match status" value="1"/>
</dbReference>
<evidence type="ECO:0000256" key="2">
    <source>
        <dbReference type="ARBA" id="ARBA00023002"/>
    </source>
</evidence>
<name>A0A1G5X2K9_9EURY</name>
<protein>
    <submittedName>
        <fullName evidence="4">2,4-dienoyl-CoA reductase</fullName>
    </submittedName>
</protein>
<dbReference type="AlphaFoldDB" id="A0A1G5X2K9"/>
<keyword evidence="1" id="KW-0285">Flavoprotein</keyword>
<accession>A0A1G5X2K9</accession>
<evidence type="ECO:0000313" key="4">
    <source>
        <dbReference type="EMBL" id="SDA64304.1"/>
    </source>
</evidence>
<reference evidence="4 5" key="1">
    <citation type="submission" date="2016-10" db="EMBL/GenBank/DDBJ databases">
        <authorList>
            <person name="Varghese N."/>
            <person name="Submissions S."/>
        </authorList>
    </citation>
    <scope>NUCLEOTIDE SEQUENCE [LARGE SCALE GENOMIC DNA]</scope>
    <source>
        <strain evidence="4 5">DSM 16643</strain>
    </source>
</reference>
<dbReference type="OrthoDB" id="122964at2157"/>
<evidence type="ECO:0000313" key="5">
    <source>
        <dbReference type="Proteomes" id="UP000323439"/>
    </source>
</evidence>
<dbReference type="Pfam" id="PF00724">
    <property type="entry name" value="Oxidored_FMN"/>
    <property type="match status" value="1"/>
</dbReference>
<dbReference type="EMBL" id="FMXB01000016">
    <property type="protein sequence ID" value="SDA64304.1"/>
    <property type="molecule type" value="Genomic_DNA"/>
</dbReference>
<keyword evidence="2" id="KW-0560">Oxidoreductase</keyword>
<dbReference type="InterPro" id="IPR051799">
    <property type="entry name" value="NADH_flavin_oxidoreductase"/>
</dbReference>
<keyword evidence="5" id="KW-1185">Reference proteome</keyword>
<sequence length="330" mass="37814">MKSIFDKCKFGDLILNSRIIRTGLWESQQDDLNAIYDRYEKIASSGVGLITSELYSIYPNDKFSEHSFKMSNRNFMTVARKLAEICHSYGVAILGQVEFIKFNRGIDLDISVNDLTVEDIRKIQADIISAAQQLQFAGFDGIQLSIGNNFYLSKFINPYYNQREDNYGGNLFNRSRLVLELVKVMKDNLDLHISCKINTFDERKNGFNSTESFKACKLLEKVGVDSLQLTRPLSPLYFTNKVSGEDELIDYTSKLIDSVDIPVIVGGGFNDMIHMNELLNSTNIEFMSMYRPFVAKEDFLNNWKINGEGKSKCLKCNNCYRTKTSTCYHY</sequence>
<organism evidence="4 5">
    <name type="scientific">Methanobrevibacter millerae</name>
    <dbReference type="NCBI Taxonomy" id="230361"/>
    <lineage>
        <taxon>Archaea</taxon>
        <taxon>Methanobacteriati</taxon>
        <taxon>Methanobacteriota</taxon>
        <taxon>Methanomada group</taxon>
        <taxon>Methanobacteria</taxon>
        <taxon>Methanobacteriales</taxon>
        <taxon>Methanobacteriaceae</taxon>
        <taxon>Methanobrevibacter</taxon>
    </lineage>
</organism>
<proteinExistence type="predicted"/>
<dbReference type="STRING" id="230361.sm9_1613"/>
<dbReference type="InterPro" id="IPR001155">
    <property type="entry name" value="OxRdtase_FMN_N"/>
</dbReference>
<gene>
    <name evidence="4" type="ORF">SAMN02910315_01890</name>
</gene>
<evidence type="ECO:0000256" key="1">
    <source>
        <dbReference type="ARBA" id="ARBA00022630"/>
    </source>
</evidence>
<dbReference type="Gene3D" id="3.20.20.70">
    <property type="entry name" value="Aldolase class I"/>
    <property type="match status" value="1"/>
</dbReference>
<dbReference type="Proteomes" id="UP000323439">
    <property type="component" value="Unassembled WGS sequence"/>
</dbReference>